<dbReference type="OrthoDB" id="10257567at2759"/>
<dbReference type="Gene3D" id="1.10.260.40">
    <property type="entry name" value="lambda repressor-like DNA-binding domains"/>
    <property type="match status" value="3"/>
</dbReference>
<keyword evidence="3" id="KW-0597">Phosphoprotein</keyword>
<keyword evidence="10 11" id="KW-0539">Nucleus</keyword>
<sequence>MKREQSIERELWQAINANLFDKSRERSNICIPQFICIFAGIRRQISQLRDELGRLQVSLQRIQETTSQATSRLEEELEARRQHIALLEAKLERQKDYEELKREIQVLRSVDLAQIAESGKNLEQFLIERNKALQQQAADALKPPSTPDALGGLSSPLQRTASASPHGSAAAQAAAPASLVSSQAPPSQPPPPPSQVPPPHSRSTPTPSCSSSVTSTTSSSILFPPPLQNVETFGSFLGEEIVANWRRTLERSIINQQQQQQQQQSTAQAQPSLNHQLASPTDCNVVKSSTPQEAEKAPTPLSGHETPTLTSPSVQQQQQQQTPSSVSDLVNGPIGATLPTKSPAQATDSECHSINNNSHHLANNNNVIGVGSGGATSGSLNMLESLKSPFRFDERTHPFRFGDEYGVAGMAGRLGESLIPKGDPMEARLQEMLRYNMDKYASQNLDTLHIARRVRELLSIHNIGQRLFAKYVLGLSQGTVSELLSKPKPWDKLTEKGRDSYRKMHSWACDDNAVMLLKSLIPKKVSSSCGNENRALVAQIISGQRKGEAFAARSQACTHIGTQLKNAPQVVPSRVEYVSGKEQSSAGGMPGFPRPSQDSQSSMPGVGNSASDNGTSGGAPGSVSAQEMSQEQQRIAHMLSESGHMLRAQQSEHEASNDADSKSPSRLNCPSPFGSKDSQNRRLKKYENDDIPQEKVARIYQEELAKLMVRRNEEMRGAIPSRHGPHSRRNQNGSGSLSARAAQVQHRSKFAVPATNIQPIGAPAARDSATPLGDKRRRIEFGRSRRAAAAAAAAAAAQDLSLGNILRNKMINGVSEEEKEKMEEAMRHAGSAFSLVKPKQEPASSAAAAVGSQSTPGGSSASSPLGNSILPPAMTPSEEFTGAAAASPLQRMASITNSLISQPSTPTHHSGNQRPLKAVLPPITQQQFDIYNNLNTEDIVKRVKEQLSQYSISQRLFGESVLGLSQGSVSDLLARPKPWHMLTQKGREPFIRMKMFLEDDNAVHKLVASQYKIAPEKLMRTGGYGGLPPNATHETRPRAITKCSESPSRGTSGRGRSTSARESDATRSTTAKSQLSQQSPMMLTPPGSVHAQLSIQELQKKQQQQQQQQHQSGQMNLHSPHHQMAQSPLRALHPHISPSVYEMAALTQDLDTQTITTKIKEALLANNIGQKIFGEAVLGLSQGSVSELLSKPKPWHMLSIKGREPFIRMQLWLADPSNIERLQALKNERREANKKRRSSGPGHDNSSDTSSNDTAEFYHAASPGPGPGPTSAKKQRVLFSEEQKEALRLAFTLDAYPNVQTIEFLAGELGLSSRTITNWFHNHRMRLKQQTPHGPPEPPSPSREPGQPFDAVQFRVLLNQRLLDLQKERLGLGNVTLNYPPYFNPNLAALVGNALKEQCAGLDLSMGSLKREFDDDDGDDAMSNLGSEDSDGSSGSVKGRESADIPAPANSAPSGGVGSGASAGRSNRRKPAAPQWVNPEWQEPSAARAAAATAAAAADEVIINGVCVMQTDDYSVKREPTEETVRVDPTPVLDRYEDEAQSDDASSSVSAHNAQADRGSLSPSPKSTVNSPAASPRPPSASQSQTAENSPKEPRDHKYLAYDYRRKSNSSGAK</sequence>
<dbReference type="Pfam" id="PF00046">
    <property type="entry name" value="Homeodomain"/>
    <property type="match status" value="1"/>
</dbReference>
<feature type="region of interest" description="Disordered" evidence="15">
    <location>
        <begin position="1229"/>
        <end position="1276"/>
    </location>
</feature>
<dbReference type="FunFam" id="1.10.260.40:FF:000010">
    <property type="entry name" value="Cut-like homeobox 1a"/>
    <property type="match status" value="1"/>
</dbReference>
<evidence type="ECO:0000256" key="4">
    <source>
        <dbReference type="ARBA" id="ARBA00022737"/>
    </source>
</evidence>
<feature type="DNA-binding region" description="Homeobox" evidence="11">
    <location>
        <begin position="1272"/>
        <end position="1331"/>
    </location>
</feature>
<accession>A0A6H5HY70</accession>
<dbReference type="GO" id="GO:0048468">
    <property type="term" value="P:cell development"/>
    <property type="evidence" value="ECO:0007669"/>
    <property type="project" value="UniProtKB-ARBA"/>
</dbReference>
<feature type="compositionally biased region" description="Pro residues" evidence="15">
    <location>
        <begin position="1333"/>
        <end position="1342"/>
    </location>
</feature>
<feature type="compositionally biased region" description="Low complexity" evidence="15">
    <location>
        <begin position="1092"/>
        <end position="1114"/>
    </location>
</feature>
<keyword evidence="9 13" id="KW-0804">Transcription</keyword>
<dbReference type="SUPFAM" id="SSF47413">
    <property type="entry name" value="lambda repressor-like DNA-binding domains"/>
    <property type="match status" value="3"/>
</dbReference>
<keyword evidence="8 11" id="KW-0371">Homeobox</keyword>
<comment type="subcellular location">
    <subcellularLocation>
        <location evidence="1 11 12">Nucleus</location>
    </subcellularLocation>
</comment>
<feature type="region of interest" description="Disordered" evidence="15">
    <location>
        <begin position="1022"/>
        <end position="1127"/>
    </location>
</feature>
<evidence type="ECO:0000256" key="13">
    <source>
        <dbReference type="RuleBase" id="RU361129"/>
    </source>
</evidence>
<dbReference type="PANTHER" id="PTHR14043">
    <property type="entry name" value="CCAAT DISPLACEMENT PROTEIN-RELATED"/>
    <property type="match status" value="1"/>
</dbReference>
<feature type="region of interest" description="Disordered" evidence="15">
    <location>
        <begin position="578"/>
        <end position="633"/>
    </location>
</feature>
<feature type="coiled-coil region" evidence="14">
    <location>
        <begin position="45"/>
        <end position="90"/>
    </location>
</feature>
<evidence type="ECO:0000256" key="15">
    <source>
        <dbReference type="SAM" id="MobiDB-lite"/>
    </source>
</evidence>
<feature type="region of interest" description="Disordered" evidence="15">
    <location>
        <begin position="645"/>
        <end position="689"/>
    </location>
</feature>
<dbReference type="InterPro" id="IPR003350">
    <property type="entry name" value="CUT_dom"/>
</dbReference>
<feature type="compositionally biased region" description="Polar residues" evidence="15">
    <location>
        <begin position="271"/>
        <end position="292"/>
    </location>
</feature>
<dbReference type="Pfam" id="PF02376">
    <property type="entry name" value="CUT"/>
    <property type="match status" value="3"/>
</dbReference>
<dbReference type="PROSITE" id="PS51042">
    <property type="entry name" value="CUT"/>
    <property type="match status" value="3"/>
</dbReference>
<comment type="similarity">
    <text evidence="2 13">Belongs to the CUT homeobox family.</text>
</comment>
<dbReference type="SUPFAM" id="SSF46689">
    <property type="entry name" value="Homeodomain-like"/>
    <property type="match status" value="1"/>
</dbReference>
<dbReference type="GO" id="GO:0048699">
    <property type="term" value="P:generation of neurons"/>
    <property type="evidence" value="ECO:0007669"/>
    <property type="project" value="UniProtKB-ARBA"/>
</dbReference>
<evidence type="ECO:0000256" key="3">
    <source>
        <dbReference type="ARBA" id="ARBA00022553"/>
    </source>
</evidence>
<dbReference type="GO" id="GO:0005634">
    <property type="term" value="C:nucleus"/>
    <property type="evidence" value="ECO:0007669"/>
    <property type="project" value="UniProtKB-SubCell"/>
</dbReference>
<evidence type="ECO:0000256" key="12">
    <source>
        <dbReference type="RuleBase" id="RU000682"/>
    </source>
</evidence>
<feature type="compositionally biased region" description="Low complexity" evidence="15">
    <location>
        <begin position="843"/>
        <end position="868"/>
    </location>
</feature>
<feature type="compositionally biased region" description="Low complexity" evidence="15">
    <location>
        <begin position="1044"/>
        <end position="1058"/>
    </location>
</feature>
<dbReference type="GO" id="GO:0000981">
    <property type="term" value="F:DNA-binding transcription factor activity, RNA polymerase II-specific"/>
    <property type="evidence" value="ECO:0007669"/>
    <property type="project" value="InterPro"/>
</dbReference>
<dbReference type="Gene3D" id="1.10.10.60">
    <property type="entry name" value="Homeodomain-like"/>
    <property type="match status" value="1"/>
</dbReference>
<evidence type="ECO:0000256" key="8">
    <source>
        <dbReference type="ARBA" id="ARBA00023155"/>
    </source>
</evidence>
<evidence type="ECO:0000313" key="18">
    <source>
        <dbReference type="EMBL" id="CAB0029747.1"/>
    </source>
</evidence>
<feature type="domain" description="Homeobox" evidence="16">
    <location>
        <begin position="1270"/>
        <end position="1330"/>
    </location>
</feature>
<feature type="compositionally biased region" description="Basic and acidic residues" evidence="15">
    <location>
        <begin position="1514"/>
        <end position="1526"/>
    </location>
</feature>
<evidence type="ECO:0000259" key="16">
    <source>
        <dbReference type="PROSITE" id="PS50071"/>
    </source>
</evidence>
<keyword evidence="6 14" id="KW-0175">Coiled coil</keyword>
<dbReference type="FunFam" id="1.10.260.40:FF:000027">
    <property type="entry name" value="Homeobox protein cut-like"/>
    <property type="match status" value="1"/>
</dbReference>
<dbReference type="InterPro" id="IPR001356">
    <property type="entry name" value="HD"/>
</dbReference>
<feature type="domain" description="CUT" evidence="17">
    <location>
        <begin position="436"/>
        <end position="523"/>
    </location>
</feature>
<keyword evidence="19" id="KW-1185">Reference proteome</keyword>
<evidence type="ECO:0000256" key="2">
    <source>
        <dbReference type="ARBA" id="ARBA00008190"/>
    </source>
</evidence>
<dbReference type="CDD" id="cd00086">
    <property type="entry name" value="homeodomain"/>
    <property type="match status" value="1"/>
</dbReference>
<name>A0A6H5HY70_9HYME</name>
<feature type="region of interest" description="Disordered" evidence="15">
    <location>
        <begin position="836"/>
        <end position="876"/>
    </location>
</feature>
<evidence type="ECO:0000256" key="7">
    <source>
        <dbReference type="ARBA" id="ARBA00023125"/>
    </source>
</evidence>
<reference evidence="18 19" key="1">
    <citation type="submission" date="2020-02" db="EMBL/GenBank/DDBJ databases">
        <authorList>
            <person name="Ferguson B K."/>
        </authorList>
    </citation>
    <scope>NUCLEOTIDE SEQUENCE [LARGE SCALE GENOMIC DNA]</scope>
</reference>
<evidence type="ECO:0000256" key="11">
    <source>
        <dbReference type="PROSITE-ProRule" id="PRU00108"/>
    </source>
</evidence>
<dbReference type="SMART" id="SM00389">
    <property type="entry name" value="HOX"/>
    <property type="match status" value="1"/>
</dbReference>
<keyword evidence="5 13" id="KW-0805">Transcription regulation</keyword>
<dbReference type="PROSITE" id="PS00027">
    <property type="entry name" value="HOMEOBOX_1"/>
    <property type="match status" value="1"/>
</dbReference>
<keyword evidence="4" id="KW-0677">Repeat</keyword>
<feature type="compositionally biased region" description="Polar residues" evidence="15">
    <location>
        <begin position="623"/>
        <end position="633"/>
    </location>
</feature>
<feature type="region of interest" description="Disordered" evidence="15">
    <location>
        <begin position="136"/>
        <end position="226"/>
    </location>
</feature>
<feature type="region of interest" description="Disordered" evidence="15">
    <location>
        <begin position="717"/>
        <end position="740"/>
    </location>
</feature>
<dbReference type="FunFam" id="1.10.10.60:FF:000298">
    <property type="entry name" value="Homeobox protein cut-like"/>
    <property type="match status" value="1"/>
</dbReference>
<feature type="compositionally biased region" description="Low complexity" evidence="15">
    <location>
        <begin position="161"/>
        <end position="185"/>
    </location>
</feature>
<organism evidence="18 19">
    <name type="scientific">Trichogramma brassicae</name>
    <dbReference type="NCBI Taxonomy" id="86971"/>
    <lineage>
        <taxon>Eukaryota</taxon>
        <taxon>Metazoa</taxon>
        <taxon>Ecdysozoa</taxon>
        <taxon>Arthropoda</taxon>
        <taxon>Hexapoda</taxon>
        <taxon>Insecta</taxon>
        <taxon>Pterygota</taxon>
        <taxon>Neoptera</taxon>
        <taxon>Endopterygota</taxon>
        <taxon>Hymenoptera</taxon>
        <taxon>Apocrita</taxon>
        <taxon>Proctotrupomorpha</taxon>
        <taxon>Chalcidoidea</taxon>
        <taxon>Trichogrammatidae</taxon>
        <taxon>Trichogramma</taxon>
    </lineage>
</organism>
<dbReference type="SMART" id="SM01109">
    <property type="entry name" value="CUT"/>
    <property type="match status" value="3"/>
</dbReference>
<dbReference type="PANTHER" id="PTHR14043:SF2">
    <property type="entry name" value="HOMEOBOX PROTEIN CUT"/>
    <property type="match status" value="1"/>
</dbReference>
<feature type="region of interest" description="Disordered" evidence="15">
    <location>
        <begin position="1327"/>
        <end position="1348"/>
    </location>
</feature>
<protein>
    <recommendedName>
        <fullName evidence="13">Homeobox protein cut-like</fullName>
    </recommendedName>
</protein>
<dbReference type="EMBL" id="CADCXV010000336">
    <property type="protein sequence ID" value="CAB0029747.1"/>
    <property type="molecule type" value="Genomic_DNA"/>
</dbReference>
<feature type="region of interest" description="Disordered" evidence="15">
    <location>
        <begin position="1413"/>
        <end position="1495"/>
    </location>
</feature>
<keyword evidence="7 11" id="KW-0238">DNA-binding</keyword>
<feature type="compositionally biased region" description="Polar residues" evidence="15">
    <location>
        <begin position="596"/>
        <end position="614"/>
    </location>
</feature>
<evidence type="ECO:0000259" key="17">
    <source>
        <dbReference type="PROSITE" id="PS51042"/>
    </source>
</evidence>
<dbReference type="PROSITE" id="PS50071">
    <property type="entry name" value="HOMEOBOX_2"/>
    <property type="match status" value="1"/>
</dbReference>
<evidence type="ECO:0000256" key="14">
    <source>
        <dbReference type="SAM" id="Coils"/>
    </source>
</evidence>
<dbReference type="FunFam" id="1.10.260.40:FF:000004">
    <property type="entry name" value="Cut-like homeobox 1a"/>
    <property type="match status" value="1"/>
</dbReference>
<dbReference type="GO" id="GO:0000977">
    <property type="term" value="F:RNA polymerase II transcription regulatory region sequence-specific DNA binding"/>
    <property type="evidence" value="ECO:0007669"/>
    <property type="project" value="TreeGrafter"/>
</dbReference>
<evidence type="ECO:0000256" key="9">
    <source>
        <dbReference type="ARBA" id="ARBA00023163"/>
    </source>
</evidence>
<feature type="compositionally biased region" description="Basic and acidic residues" evidence="15">
    <location>
        <begin position="650"/>
        <end position="663"/>
    </location>
</feature>
<evidence type="ECO:0000256" key="1">
    <source>
        <dbReference type="ARBA" id="ARBA00004123"/>
    </source>
</evidence>
<dbReference type="Proteomes" id="UP000479190">
    <property type="component" value="Unassembled WGS sequence"/>
</dbReference>
<feature type="domain" description="CUT" evidence="17">
    <location>
        <begin position="1141"/>
        <end position="1228"/>
    </location>
</feature>
<evidence type="ECO:0000256" key="5">
    <source>
        <dbReference type="ARBA" id="ARBA00023015"/>
    </source>
</evidence>
<feature type="compositionally biased region" description="Polar residues" evidence="15">
    <location>
        <begin position="339"/>
        <end position="348"/>
    </location>
</feature>
<proteinExistence type="inferred from homology"/>
<evidence type="ECO:0000256" key="6">
    <source>
        <dbReference type="ARBA" id="ARBA00023054"/>
    </source>
</evidence>
<dbReference type="InterPro" id="IPR009057">
    <property type="entry name" value="Homeodomain-like_sf"/>
</dbReference>
<feature type="compositionally biased region" description="Low complexity" evidence="15">
    <location>
        <begin position="201"/>
        <end position="220"/>
    </location>
</feature>
<feature type="compositionally biased region" description="Pro residues" evidence="15">
    <location>
        <begin position="186"/>
        <end position="200"/>
    </location>
</feature>
<dbReference type="InterPro" id="IPR010982">
    <property type="entry name" value="Lambda_DNA-bd_dom_sf"/>
</dbReference>
<evidence type="ECO:0000313" key="19">
    <source>
        <dbReference type="Proteomes" id="UP000479190"/>
    </source>
</evidence>
<feature type="compositionally biased region" description="Low complexity" evidence="15">
    <location>
        <begin position="1486"/>
        <end position="1495"/>
    </location>
</feature>
<feature type="compositionally biased region" description="Basic and acidic residues" evidence="15">
    <location>
        <begin position="1590"/>
        <end position="1606"/>
    </location>
</feature>
<feature type="region of interest" description="Disordered" evidence="15">
    <location>
        <begin position="256"/>
        <end position="358"/>
    </location>
</feature>
<feature type="compositionally biased region" description="Polar residues" evidence="15">
    <location>
        <begin position="1561"/>
        <end position="1570"/>
    </location>
</feature>
<feature type="domain" description="CUT" evidence="17">
    <location>
        <begin position="925"/>
        <end position="1012"/>
    </location>
</feature>
<evidence type="ECO:0000256" key="10">
    <source>
        <dbReference type="ARBA" id="ARBA00023242"/>
    </source>
</evidence>
<gene>
    <name evidence="18" type="ORF">TBRA_LOCUS1773</name>
</gene>
<dbReference type="InterPro" id="IPR017970">
    <property type="entry name" value="Homeobox_CS"/>
</dbReference>
<feature type="compositionally biased region" description="Polar residues" evidence="15">
    <location>
        <begin position="1066"/>
        <end position="1081"/>
    </location>
</feature>
<feature type="compositionally biased region" description="Low complexity" evidence="15">
    <location>
        <begin position="310"/>
        <end position="327"/>
    </location>
</feature>
<feature type="region of interest" description="Disordered" evidence="15">
    <location>
        <begin position="1513"/>
        <end position="1614"/>
    </location>
</feature>
<feature type="compositionally biased region" description="Low complexity" evidence="15">
    <location>
        <begin position="256"/>
        <end position="270"/>
    </location>
</feature>